<dbReference type="EMBL" id="JAUJEB010000001">
    <property type="protein sequence ID" value="MDN5211968.1"/>
    <property type="molecule type" value="Genomic_DNA"/>
</dbReference>
<name>A0ABT8L6V6_9BACT</name>
<keyword evidence="4" id="KW-0472">Membrane</keyword>
<evidence type="ECO:0000313" key="9">
    <source>
        <dbReference type="Proteomes" id="UP001172083"/>
    </source>
</evidence>
<evidence type="ECO:0000256" key="2">
    <source>
        <dbReference type="ARBA" id="ARBA00006275"/>
    </source>
</evidence>
<evidence type="ECO:0000313" key="8">
    <source>
        <dbReference type="EMBL" id="MDN5211968.1"/>
    </source>
</evidence>
<reference evidence="8" key="1">
    <citation type="submission" date="2023-06" db="EMBL/GenBank/DDBJ databases">
        <title>Genomic of Agaribacillus aureum.</title>
        <authorList>
            <person name="Wang G."/>
        </authorList>
    </citation>
    <scope>NUCLEOTIDE SEQUENCE</scope>
    <source>
        <strain evidence="8">BMA12</strain>
    </source>
</reference>
<evidence type="ECO:0000259" key="7">
    <source>
        <dbReference type="Pfam" id="PF14322"/>
    </source>
</evidence>
<keyword evidence="5" id="KW-0998">Cell outer membrane</keyword>
<dbReference type="CDD" id="cd08977">
    <property type="entry name" value="SusD"/>
    <property type="match status" value="1"/>
</dbReference>
<dbReference type="Proteomes" id="UP001172083">
    <property type="component" value="Unassembled WGS sequence"/>
</dbReference>
<evidence type="ECO:0000259" key="6">
    <source>
        <dbReference type="Pfam" id="PF07980"/>
    </source>
</evidence>
<feature type="domain" description="RagB/SusD" evidence="6">
    <location>
        <begin position="321"/>
        <end position="465"/>
    </location>
</feature>
<dbReference type="InterPro" id="IPR033985">
    <property type="entry name" value="SusD-like_N"/>
</dbReference>
<keyword evidence="9" id="KW-1185">Reference proteome</keyword>
<feature type="domain" description="SusD-like N-terminal" evidence="7">
    <location>
        <begin position="110"/>
        <end position="230"/>
    </location>
</feature>
<keyword evidence="3" id="KW-0732">Signal</keyword>
<dbReference type="Gene3D" id="1.25.40.390">
    <property type="match status" value="1"/>
</dbReference>
<dbReference type="InterPro" id="IPR012944">
    <property type="entry name" value="SusD_RagB_dom"/>
</dbReference>
<evidence type="ECO:0000256" key="3">
    <source>
        <dbReference type="ARBA" id="ARBA00022729"/>
    </source>
</evidence>
<dbReference type="PROSITE" id="PS51257">
    <property type="entry name" value="PROKAR_LIPOPROTEIN"/>
    <property type="match status" value="1"/>
</dbReference>
<accession>A0ABT8L6V6</accession>
<dbReference type="Pfam" id="PF14322">
    <property type="entry name" value="SusD-like_3"/>
    <property type="match status" value="1"/>
</dbReference>
<comment type="similarity">
    <text evidence="2">Belongs to the SusD family.</text>
</comment>
<dbReference type="Pfam" id="PF07980">
    <property type="entry name" value="SusD_RagB"/>
    <property type="match status" value="1"/>
</dbReference>
<evidence type="ECO:0000256" key="4">
    <source>
        <dbReference type="ARBA" id="ARBA00023136"/>
    </source>
</evidence>
<dbReference type="SUPFAM" id="SSF48452">
    <property type="entry name" value="TPR-like"/>
    <property type="match status" value="1"/>
</dbReference>
<comment type="subcellular location">
    <subcellularLocation>
        <location evidence="1">Cell outer membrane</location>
    </subcellularLocation>
</comment>
<dbReference type="RefSeq" id="WP_346757295.1">
    <property type="nucleotide sequence ID" value="NZ_JAUJEB010000001.1"/>
</dbReference>
<proteinExistence type="inferred from homology"/>
<gene>
    <name evidence="8" type="ORF">QQ020_07890</name>
</gene>
<organism evidence="8 9">
    <name type="scientific">Agaribacillus aureus</name>
    <dbReference type="NCBI Taxonomy" id="3051825"/>
    <lineage>
        <taxon>Bacteria</taxon>
        <taxon>Pseudomonadati</taxon>
        <taxon>Bacteroidota</taxon>
        <taxon>Cytophagia</taxon>
        <taxon>Cytophagales</taxon>
        <taxon>Splendidivirgaceae</taxon>
        <taxon>Agaribacillus</taxon>
    </lineage>
</organism>
<evidence type="ECO:0000256" key="1">
    <source>
        <dbReference type="ARBA" id="ARBA00004442"/>
    </source>
</evidence>
<sequence>MKLILTKYIERFRKSYLLVLALIGTIACDEFVEIDLPETEIVAESVFQSDGTATSAMLHLYTEIHNTSSFAGGGQNSVTFLQGLTADELIPVSNTSEFFFLNNVLPITPEVSTTWNNCYNIIYGANAIIEGLLGSSGVSQEVSAQLEGEARFIRAFSHFYLVNLFGDVPYISTTDYRVNATASRMVSSEVYQNIVDDLLVAKALLNDDYPSSGRVRPNKGVITAFLARVYAYTGDWANAEIQATEVINNTAQYGLTDLNSVFLIDSYEAIWQLFPVETNNNGNEGSTFIVVDAPRFVVLNEDLFNAFEEGDARKTSWVGSVTGGSDTYIFPYKYKSLDDDPESEYSIVLRLAEQYLIRAEARAQQNKLSEAISDLDVIRHRAELPLMVDTNPAINQSSLLLAIEQERRVELFTEWGHRWFDLKRTGRTDAVLSAVKTGWESTDALLPLPQNELDINQNLTQNPGY</sequence>
<dbReference type="InterPro" id="IPR011990">
    <property type="entry name" value="TPR-like_helical_dom_sf"/>
</dbReference>
<evidence type="ECO:0000256" key="5">
    <source>
        <dbReference type="ARBA" id="ARBA00023237"/>
    </source>
</evidence>
<comment type="caution">
    <text evidence="8">The sequence shown here is derived from an EMBL/GenBank/DDBJ whole genome shotgun (WGS) entry which is preliminary data.</text>
</comment>
<protein>
    <submittedName>
        <fullName evidence="8">RagB/SusD family nutrient uptake outer membrane protein</fullName>
    </submittedName>
</protein>